<dbReference type="RefSeq" id="WP_344411720.1">
    <property type="nucleotide sequence ID" value="NZ_BAAAQK010000001.1"/>
</dbReference>
<sequence>MEPDADWNSEARPGETETERLDRNWADLLQELRVAQTGVQLLTGLLLTVPFQSRFTDLVAHQRTLYLVTACLSVLATGLLIAPVLLHRMLFRLHARRELVVAAQRFAVAGLGSLALAVLGVLGLIFDVVLGGWAGYAAAGAGLLVLVVLWLLVPLGIRRGLSKGA</sequence>
<dbReference type="Pfam" id="PF19853">
    <property type="entry name" value="DUF6328"/>
    <property type="match status" value="1"/>
</dbReference>
<feature type="transmembrane region" description="Helical" evidence="1">
    <location>
        <begin position="106"/>
        <end position="126"/>
    </location>
</feature>
<gene>
    <name evidence="2" type="ORF">GCM10009836_03550</name>
</gene>
<evidence type="ECO:0000313" key="3">
    <source>
        <dbReference type="Proteomes" id="UP001500449"/>
    </source>
</evidence>
<accession>A0ABN2MJ02</accession>
<evidence type="ECO:0000313" key="2">
    <source>
        <dbReference type="EMBL" id="GAA1829028.1"/>
    </source>
</evidence>
<keyword evidence="1" id="KW-1133">Transmembrane helix</keyword>
<reference evidence="2 3" key="1">
    <citation type="journal article" date="2019" name="Int. J. Syst. Evol. Microbiol.">
        <title>The Global Catalogue of Microorganisms (GCM) 10K type strain sequencing project: providing services to taxonomists for standard genome sequencing and annotation.</title>
        <authorList>
            <consortium name="The Broad Institute Genomics Platform"/>
            <consortium name="The Broad Institute Genome Sequencing Center for Infectious Disease"/>
            <person name="Wu L."/>
            <person name="Ma J."/>
        </authorList>
    </citation>
    <scope>NUCLEOTIDE SEQUENCE [LARGE SCALE GENOMIC DNA]</scope>
    <source>
        <strain evidence="2 3">JCM 16009</strain>
    </source>
</reference>
<feature type="transmembrane region" description="Helical" evidence="1">
    <location>
        <begin position="65"/>
        <end position="86"/>
    </location>
</feature>
<dbReference type="InterPro" id="IPR046291">
    <property type="entry name" value="DUF6328"/>
</dbReference>
<comment type="caution">
    <text evidence="2">The sequence shown here is derived from an EMBL/GenBank/DDBJ whole genome shotgun (WGS) entry which is preliminary data.</text>
</comment>
<keyword evidence="1" id="KW-0812">Transmembrane</keyword>
<proteinExistence type="predicted"/>
<evidence type="ECO:0000256" key="1">
    <source>
        <dbReference type="SAM" id="Phobius"/>
    </source>
</evidence>
<protein>
    <submittedName>
        <fullName evidence="2">DUF6328 family protein</fullName>
    </submittedName>
</protein>
<organism evidence="2 3">
    <name type="scientific">Pseudonocardia ailaonensis</name>
    <dbReference type="NCBI Taxonomy" id="367279"/>
    <lineage>
        <taxon>Bacteria</taxon>
        <taxon>Bacillati</taxon>
        <taxon>Actinomycetota</taxon>
        <taxon>Actinomycetes</taxon>
        <taxon>Pseudonocardiales</taxon>
        <taxon>Pseudonocardiaceae</taxon>
        <taxon>Pseudonocardia</taxon>
    </lineage>
</organism>
<dbReference type="EMBL" id="BAAAQK010000001">
    <property type="protein sequence ID" value="GAA1829028.1"/>
    <property type="molecule type" value="Genomic_DNA"/>
</dbReference>
<dbReference type="Proteomes" id="UP001500449">
    <property type="component" value="Unassembled WGS sequence"/>
</dbReference>
<name>A0ABN2MJ02_9PSEU</name>
<keyword evidence="3" id="KW-1185">Reference proteome</keyword>
<keyword evidence="1" id="KW-0472">Membrane</keyword>
<feature type="transmembrane region" description="Helical" evidence="1">
    <location>
        <begin position="132"/>
        <end position="153"/>
    </location>
</feature>